<dbReference type="InterPro" id="IPR024520">
    <property type="entry name" value="DUF3558"/>
</dbReference>
<proteinExistence type="predicted"/>
<dbReference type="Pfam" id="PF12079">
    <property type="entry name" value="DUF3558"/>
    <property type="match status" value="1"/>
</dbReference>
<protein>
    <recommendedName>
        <fullName evidence="4">DUF3558 domain-containing protein</fullName>
    </recommendedName>
</protein>
<dbReference type="RefSeq" id="WP_189030428.1">
    <property type="nucleotide sequence ID" value="NZ_BMNE01000004.1"/>
</dbReference>
<reference evidence="3" key="1">
    <citation type="journal article" date="2019" name="Int. J. Syst. Evol. Microbiol.">
        <title>The Global Catalogue of Microorganisms (GCM) 10K type strain sequencing project: providing services to taxonomists for standard genome sequencing and annotation.</title>
        <authorList>
            <consortium name="The Broad Institute Genomics Platform"/>
            <consortium name="The Broad Institute Genome Sequencing Center for Infectious Disease"/>
            <person name="Wu L."/>
            <person name="Ma J."/>
        </authorList>
    </citation>
    <scope>NUCLEOTIDE SEQUENCE [LARGE SCALE GENOMIC DNA]</scope>
    <source>
        <strain evidence="3">CGMCC 4.7329</strain>
    </source>
</reference>
<evidence type="ECO:0008006" key="4">
    <source>
        <dbReference type="Google" id="ProtNLM"/>
    </source>
</evidence>
<accession>A0ABQ2KMD2</accession>
<dbReference type="EMBL" id="BMNE01000004">
    <property type="protein sequence ID" value="GGN85590.1"/>
    <property type="molecule type" value="Genomic_DNA"/>
</dbReference>
<keyword evidence="3" id="KW-1185">Reference proteome</keyword>
<keyword evidence="1" id="KW-0732">Signal</keyword>
<gene>
    <name evidence="2" type="ORF">GCM10011610_40130</name>
</gene>
<feature type="signal peptide" evidence="1">
    <location>
        <begin position="1"/>
        <end position="18"/>
    </location>
</feature>
<comment type="caution">
    <text evidence="2">The sequence shown here is derived from an EMBL/GenBank/DDBJ whole genome shotgun (WGS) entry which is preliminary data.</text>
</comment>
<evidence type="ECO:0000313" key="2">
    <source>
        <dbReference type="EMBL" id="GGN85590.1"/>
    </source>
</evidence>
<organism evidence="2 3">
    <name type="scientific">Nocardia rhizosphaerihabitans</name>
    <dbReference type="NCBI Taxonomy" id="1691570"/>
    <lineage>
        <taxon>Bacteria</taxon>
        <taxon>Bacillati</taxon>
        <taxon>Actinomycetota</taxon>
        <taxon>Actinomycetes</taxon>
        <taxon>Mycobacteriales</taxon>
        <taxon>Nocardiaceae</taxon>
        <taxon>Nocardia</taxon>
    </lineage>
</organism>
<dbReference type="PROSITE" id="PS51257">
    <property type="entry name" value="PROKAR_LIPOPROTEIN"/>
    <property type="match status" value="1"/>
</dbReference>
<evidence type="ECO:0000256" key="1">
    <source>
        <dbReference type="SAM" id="SignalP"/>
    </source>
</evidence>
<feature type="chain" id="PRO_5046421975" description="DUF3558 domain-containing protein" evidence="1">
    <location>
        <begin position="19"/>
        <end position="185"/>
    </location>
</feature>
<evidence type="ECO:0000313" key="3">
    <source>
        <dbReference type="Proteomes" id="UP000658127"/>
    </source>
</evidence>
<sequence>MRSVVVMRAVACGVVSVAALVGCGESTEGVGSPTASKAAGEIFNPCRGALSDEALRSAGLDPATKSVLTDPPTGESSWRVCSWKPLDNRYGSGRRMVGVFSTDHTLSDARKKEGATVLRETAVNGRPGLVSQENSDPDSCYVSFEAEQGMFEIRTSWLSTEGPRIGDACEMSEKYGAALEPHLPK</sequence>
<dbReference type="Proteomes" id="UP000658127">
    <property type="component" value="Unassembled WGS sequence"/>
</dbReference>
<name>A0ABQ2KMD2_9NOCA</name>